<dbReference type="InterPro" id="IPR012340">
    <property type="entry name" value="NA-bd_OB-fold"/>
</dbReference>
<keyword evidence="9" id="KW-1185">Reference proteome</keyword>
<dbReference type="PANTHER" id="PTHR23355:SF9">
    <property type="entry name" value="DIS3-LIKE EXONUCLEASE 2"/>
    <property type="match status" value="1"/>
</dbReference>
<protein>
    <recommendedName>
        <fullName evidence="7">RNB domain-containing protein</fullName>
    </recommendedName>
</protein>
<dbReference type="SUPFAM" id="SSF50249">
    <property type="entry name" value="Nucleic acid-binding proteins"/>
    <property type="match status" value="2"/>
</dbReference>
<keyword evidence="5" id="KW-0694">RNA-binding</keyword>
<evidence type="ECO:0000256" key="5">
    <source>
        <dbReference type="ARBA" id="ARBA00022884"/>
    </source>
</evidence>
<accession>A0AAN7V8I1</accession>
<gene>
    <name evidence="8" type="ORF">RI129_009500</name>
</gene>
<dbReference type="InterPro" id="IPR033771">
    <property type="entry name" value="Rrp44_CSD1"/>
</dbReference>
<evidence type="ECO:0000259" key="7">
    <source>
        <dbReference type="SMART" id="SM00955"/>
    </source>
</evidence>
<dbReference type="InterPro" id="IPR001900">
    <property type="entry name" value="RNase_II/R"/>
</dbReference>
<feature type="domain" description="RNB" evidence="7">
    <location>
        <begin position="377"/>
        <end position="721"/>
    </location>
</feature>
<reference evidence="8 9" key="1">
    <citation type="journal article" date="2024" name="Insects">
        <title>An Improved Chromosome-Level Genome Assembly of the Firefly Pyrocoelia pectoralis.</title>
        <authorList>
            <person name="Fu X."/>
            <person name="Meyer-Rochow V.B."/>
            <person name="Ballantyne L."/>
            <person name="Zhu X."/>
        </authorList>
    </citation>
    <scope>NUCLEOTIDE SEQUENCE [LARGE SCALE GENOMIC DNA]</scope>
    <source>
        <strain evidence="8">XCY_ONT2</strain>
    </source>
</reference>
<evidence type="ECO:0000256" key="1">
    <source>
        <dbReference type="ARBA" id="ARBA00005785"/>
    </source>
</evidence>
<evidence type="ECO:0000256" key="4">
    <source>
        <dbReference type="ARBA" id="ARBA00022839"/>
    </source>
</evidence>
<comment type="caution">
    <text evidence="8">The sequence shown here is derived from an EMBL/GenBank/DDBJ whole genome shotgun (WGS) entry which is preliminary data.</text>
</comment>
<comment type="similarity">
    <text evidence="1">Belongs to the RNR ribonuclease family.</text>
</comment>
<evidence type="ECO:0000313" key="8">
    <source>
        <dbReference type="EMBL" id="KAK5640953.1"/>
    </source>
</evidence>
<dbReference type="InterPro" id="IPR041505">
    <property type="entry name" value="Dis3_CSD2"/>
</dbReference>
<dbReference type="AlphaFoldDB" id="A0AAN7V8I1"/>
<dbReference type="Gene3D" id="2.40.50.690">
    <property type="match status" value="1"/>
</dbReference>
<organism evidence="8 9">
    <name type="scientific">Pyrocoelia pectoralis</name>
    <dbReference type="NCBI Taxonomy" id="417401"/>
    <lineage>
        <taxon>Eukaryota</taxon>
        <taxon>Metazoa</taxon>
        <taxon>Ecdysozoa</taxon>
        <taxon>Arthropoda</taxon>
        <taxon>Hexapoda</taxon>
        <taxon>Insecta</taxon>
        <taxon>Pterygota</taxon>
        <taxon>Neoptera</taxon>
        <taxon>Endopterygota</taxon>
        <taxon>Coleoptera</taxon>
        <taxon>Polyphaga</taxon>
        <taxon>Elateriformia</taxon>
        <taxon>Elateroidea</taxon>
        <taxon>Lampyridae</taxon>
        <taxon>Lampyrinae</taxon>
        <taxon>Pyrocoelia</taxon>
    </lineage>
</organism>
<keyword evidence="2" id="KW-0540">Nuclease</keyword>
<feature type="region of interest" description="Disordered" evidence="6">
    <location>
        <begin position="111"/>
        <end position="173"/>
    </location>
</feature>
<evidence type="ECO:0000256" key="2">
    <source>
        <dbReference type="ARBA" id="ARBA00022722"/>
    </source>
</evidence>
<dbReference type="GO" id="GO:0000175">
    <property type="term" value="F:3'-5'-RNA exonuclease activity"/>
    <property type="evidence" value="ECO:0007669"/>
    <property type="project" value="TreeGrafter"/>
</dbReference>
<dbReference type="PANTHER" id="PTHR23355">
    <property type="entry name" value="RIBONUCLEASE"/>
    <property type="match status" value="1"/>
</dbReference>
<feature type="compositionally biased region" description="Polar residues" evidence="6">
    <location>
        <begin position="140"/>
        <end position="160"/>
    </location>
</feature>
<dbReference type="Pfam" id="PF00773">
    <property type="entry name" value="RNB"/>
    <property type="match status" value="1"/>
</dbReference>
<sequence length="722" mass="81678">MEFNNLLSTTSTANSLWQDLMCTSNSALSPNAKKKKKKKKQKPNMPKVQDLNNISPDVDDLLEYFTNFKITAIYSQNTGKVCRIKKFGCKHTHASLNVYYANNAVLNSGGSSLNSSRNPSLQSRDNSLPPRKIENGMVSIKSSTSLPHTPRLQSNAVTKGSNSKNAKKRISKKAKMYQPYLTKREVDDGLNKGSLIQGVIRINQKNRIEAYVTNREQSNNDYLLKSVADRNRALEGDIVVIRLRPESEWLPKYKTAVVVYIMEKVHSRIAIGQLTTRDGVIILIPRDTRLPKIKIQQNCCPIAAVNKTNALIATKIVCWPDIDYAEGVVIDILGLSGDLNSENRAILAEYGIDVTPHLSNPVNCDTGQLSDYEQKNRTHFRNECIFTIDPLTARDLDDAVSCTELPNGNFHIGVHISDVSFYLEENSELDLCVRRKATSVYMVNDVLHMLPIELCAKCSLLPGVDKRAFSVLWEITKDGDIIQEYFTRSLINSCAQLAYEHAQLMIDNPNRVFQEHELPPIYGGYTYKDLSHKINLLHQIALNLRRRRFENGALRIDQTKLSFKLDEESGEPVDFYTYESKEANRLIEEFMLLANISVARRIETHFPNLAFLRRHDPPKESMLQELEKRLALYNIPIDTSSSKALQASVINIGNTLGLPHMAVVNHFMTKPMNRARYFCAQGIGNYSHYALSVPIYTHFTSPIRRYADIMVHRLLAASLGIV</sequence>
<evidence type="ECO:0000256" key="6">
    <source>
        <dbReference type="SAM" id="MobiDB-lite"/>
    </source>
</evidence>
<dbReference type="GO" id="GO:0000932">
    <property type="term" value="C:P-body"/>
    <property type="evidence" value="ECO:0007669"/>
    <property type="project" value="TreeGrafter"/>
</dbReference>
<dbReference type="EMBL" id="JAVRBK010000007">
    <property type="protein sequence ID" value="KAK5640953.1"/>
    <property type="molecule type" value="Genomic_DNA"/>
</dbReference>
<keyword evidence="3" id="KW-0378">Hydrolase</keyword>
<dbReference type="SMART" id="SM00955">
    <property type="entry name" value="RNB"/>
    <property type="match status" value="1"/>
</dbReference>
<dbReference type="PROSITE" id="PS01175">
    <property type="entry name" value="RIBONUCLEASE_II"/>
    <property type="match status" value="1"/>
</dbReference>
<evidence type="ECO:0000313" key="9">
    <source>
        <dbReference type="Proteomes" id="UP001329430"/>
    </source>
</evidence>
<proteinExistence type="inferred from homology"/>
<dbReference type="GO" id="GO:0006402">
    <property type="term" value="P:mRNA catabolic process"/>
    <property type="evidence" value="ECO:0007669"/>
    <property type="project" value="TreeGrafter"/>
</dbReference>
<dbReference type="GO" id="GO:0010587">
    <property type="term" value="P:miRNA catabolic process"/>
    <property type="evidence" value="ECO:0007669"/>
    <property type="project" value="TreeGrafter"/>
</dbReference>
<keyword evidence="4" id="KW-0269">Exonuclease</keyword>
<feature type="compositionally biased region" description="Basic residues" evidence="6">
    <location>
        <begin position="32"/>
        <end position="42"/>
    </location>
</feature>
<dbReference type="Gene3D" id="2.40.50.700">
    <property type="match status" value="1"/>
</dbReference>
<dbReference type="Pfam" id="PF17216">
    <property type="entry name" value="Rrp44_CSD1"/>
    <property type="match status" value="1"/>
</dbReference>
<feature type="region of interest" description="Disordered" evidence="6">
    <location>
        <begin position="28"/>
        <end position="53"/>
    </location>
</feature>
<name>A0AAN7V8I1_9COLE</name>
<dbReference type="GO" id="GO:0003723">
    <property type="term" value="F:RNA binding"/>
    <property type="evidence" value="ECO:0007669"/>
    <property type="project" value="UniProtKB-KW"/>
</dbReference>
<dbReference type="Proteomes" id="UP001329430">
    <property type="component" value="Chromosome 7"/>
</dbReference>
<dbReference type="InterPro" id="IPR050180">
    <property type="entry name" value="RNR_Ribonuclease"/>
</dbReference>
<feature type="compositionally biased region" description="Low complexity" evidence="6">
    <location>
        <begin position="111"/>
        <end position="124"/>
    </location>
</feature>
<evidence type="ECO:0000256" key="3">
    <source>
        <dbReference type="ARBA" id="ARBA00022801"/>
    </source>
</evidence>
<dbReference type="InterPro" id="IPR022966">
    <property type="entry name" value="RNase_II/R_CS"/>
</dbReference>
<dbReference type="Pfam" id="PF17849">
    <property type="entry name" value="OB_Dis3"/>
    <property type="match status" value="1"/>
</dbReference>